<dbReference type="PANTHER" id="PTHR48106:SF18">
    <property type="entry name" value="QUINONE OXIDOREDUCTASE PIG3"/>
    <property type="match status" value="1"/>
</dbReference>
<dbReference type="SUPFAM" id="SSF51735">
    <property type="entry name" value="NAD(P)-binding Rossmann-fold domains"/>
    <property type="match status" value="1"/>
</dbReference>
<evidence type="ECO:0000313" key="4">
    <source>
        <dbReference type="EMBL" id="CEO60821.1"/>
    </source>
</evidence>
<gene>
    <name evidence="4" type="ORF">PMG11_05338</name>
</gene>
<dbReference type="GO" id="GO:0016651">
    <property type="term" value="F:oxidoreductase activity, acting on NAD(P)H"/>
    <property type="evidence" value="ECO:0007669"/>
    <property type="project" value="TreeGrafter"/>
</dbReference>
<dbReference type="InterPro" id="IPR013154">
    <property type="entry name" value="ADH-like_N"/>
</dbReference>
<keyword evidence="2" id="KW-0560">Oxidoreductase</keyword>
<dbReference type="STRING" id="104259.A0A0F7VJ88"/>
<keyword evidence="5" id="KW-1185">Reference proteome</keyword>
<dbReference type="OrthoDB" id="203908at2759"/>
<dbReference type="InterPro" id="IPR011032">
    <property type="entry name" value="GroES-like_sf"/>
</dbReference>
<dbReference type="Gene3D" id="3.90.180.10">
    <property type="entry name" value="Medium-chain alcohol dehydrogenases, catalytic domain"/>
    <property type="match status" value="1"/>
</dbReference>
<organism evidence="4 5">
    <name type="scientific">Penicillium brasilianum</name>
    <dbReference type="NCBI Taxonomy" id="104259"/>
    <lineage>
        <taxon>Eukaryota</taxon>
        <taxon>Fungi</taxon>
        <taxon>Dikarya</taxon>
        <taxon>Ascomycota</taxon>
        <taxon>Pezizomycotina</taxon>
        <taxon>Eurotiomycetes</taxon>
        <taxon>Eurotiomycetidae</taxon>
        <taxon>Eurotiales</taxon>
        <taxon>Aspergillaceae</taxon>
        <taxon>Penicillium</taxon>
    </lineage>
</organism>
<sequence length="325" mass="34780">MKAIVIEKFGGPESLVIKDVPKPEPANGYVVIRVKAFGVNHAEMHMRKGEWAEWMPISGIECVGTVVACPGGEFAEGTLVASLMGGLGRTVNGSYAQFTRAQVSNVVALGPTASKLSWDQLAAIPETYATAWTCLFRNLELSNGQKLLIRGGTSAFGRAAINLAVQAGAHVTATTRNEARAAQLTALGVEKVVKEGPNLSERLPQKFDSILELVGNSTILDSLKMVHRGGRVCLAGFLGGLAPISDFNPLLQMASGVHFSFFGSFAFGTPEFPLSDVPLRDIVAMVAEGKVNAKPWKVFKFKEIGKAHRLMENNEAQGKMVVLVD</sequence>
<proteinExistence type="predicted"/>
<dbReference type="GO" id="GO:0070402">
    <property type="term" value="F:NADPH binding"/>
    <property type="evidence" value="ECO:0007669"/>
    <property type="project" value="TreeGrafter"/>
</dbReference>
<dbReference type="InterPro" id="IPR020843">
    <property type="entry name" value="ER"/>
</dbReference>
<evidence type="ECO:0000256" key="2">
    <source>
        <dbReference type="ARBA" id="ARBA00023002"/>
    </source>
</evidence>
<keyword evidence="1" id="KW-0521">NADP</keyword>
<dbReference type="SUPFAM" id="SSF50129">
    <property type="entry name" value="GroES-like"/>
    <property type="match status" value="1"/>
</dbReference>
<dbReference type="Pfam" id="PF13602">
    <property type="entry name" value="ADH_zinc_N_2"/>
    <property type="match status" value="1"/>
</dbReference>
<dbReference type="EMBL" id="CDHK01000004">
    <property type="protein sequence ID" value="CEO60821.1"/>
    <property type="molecule type" value="Genomic_DNA"/>
</dbReference>
<evidence type="ECO:0000256" key="1">
    <source>
        <dbReference type="ARBA" id="ARBA00022857"/>
    </source>
</evidence>
<evidence type="ECO:0000259" key="3">
    <source>
        <dbReference type="SMART" id="SM00829"/>
    </source>
</evidence>
<dbReference type="Gene3D" id="3.40.50.720">
    <property type="entry name" value="NAD(P)-binding Rossmann-like Domain"/>
    <property type="match status" value="1"/>
</dbReference>
<dbReference type="AlphaFoldDB" id="A0A0F7VJ88"/>
<name>A0A0F7VJ88_PENBI</name>
<evidence type="ECO:0000313" key="5">
    <source>
        <dbReference type="Proteomes" id="UP000042958"/>
    </source>
</evidence>
<dbReference type="Pfam" id="PF08240">
    <property type="entry name" value="ADH_N"/>
    <property type="match status" value="1"/>
</dbReference>
<feature type="domain" description="Enoyl reductase (ER)" evidence="3">
    <location>
        <begin position="10"/>
        <end position="322"/>
    </location>
</feature>
<reference evidence="5" key="1">
    <citation type="journal article" date="2015" name="Genome Announc.">
        <title>Draft genome sequence of the fungus Penicillium brasilianum MG11.</title>
        <authorList>
            <person name="Horn F."/>
            <person name="Linde J."/>
            <person name="Mattern D.J."/>
            <person name="Walther G."/>
            <person name="Guthke R."/>
            <person name="Brakhage A.A."/>
            <person name="Valiante V."/>
        </authorList>
    </citation>
    <scope>NUCLEOTIDE SEQUENCE [LARGE SCALE GENOMIC DNA]</scope>
    <source>
        <strain evidence="5">MG11</strain>
    </source>
</reference>
<dbReference type="InterPro" id="IPR036291">
    <property type="entry name" value="NAD(P)-bd_dom_sf"/>
</dbReference>
<dbReference type="Proteomes" id="UP000042958">
    <property type="component" value="Unassembled WGS sequence"/>
</dbReference>
<dbReference type="PANTHER" id="PTHR48106">
    <property type="entry name" value="QUINONE OXIDOREDUCTASE PIG3-RELATED"/>
    <property type="match status" value="1"/>
</dbReference>
<dbReference type="SMART" id="SM00829">
    <property type="entry name" value="PKS_ER"/>
    <property type="match status" value="1"/>
</dbReference>
<accession>A0A0F7VJ88</accession>
<protein>
    <recommendedName>
        <fullName evidence="3">Enoyl reductase (ER) domain-containing protein</fullName>
    </recommendedName>
</protein>